<dbReference type="GO" id="GO:0016787">
    <property type="term" value="F:hydrolase activity"/>
    <property type="evidence" value="ECO:0007669"/>
    <property type="project" value="UniProtKB-KW"/>
</dbReference>
<dbReference type="Proteomes" id="UP001336020">
    <property type="component" value="Unassembled WGS sequence"/>
</dbReference>
<evidence type="ECO:0000313" key="3">
    <source>
        <dbReference type="Proteomes" id="UP001336020"/>
    </source>
</evidence>
<feature type="chain" id="PRO_5046787462" evidence="1">
    <location>
        <begin position="27"/>
        <end position="337"/>
    </location>
</feature>
<keyword evidence="1" id="KW-0732">Signal</keyword>
<organism evidence="2 3">
    <name type="scientific">Rhodococcus artemisiae</name>
    <dbReference type="NCBI Taxonomy" id="714159"/>
    <lineage>
        <taxon>Bacteria</taxon>
        <taxon>Bacillati</taxon>
        <taxon>Actinomycetota</taxon>
        <taxon>Actinomycetes</taxon>
        <taxon>Mycobacteriales</taxon>
        <taxon>Nocardiaceae</taxon>
        <taxon>Rhodococcus</taxon>
    </lineage>
</organism>
<keyword evidence="2" id="KW-0378">Hydrolase</keyword>
<dbReference type="RefSeq" id="WP_330136082.1">
    <property type="nucleotide sequence ID" value="NZ_JAUTXY010000015.1"/>
</dbReference>
<feature type="signal peptide" evidence="1">
    <location>
        <begin position="1"/>
        <end position="26"/>
    </location>
</feature>
<dbReference type="PANTHER" id="PTHR48098:SF1">
    <property type="entry name" value="DIACYLGLYCEROL ACYLTRANSFERASE_MYCOLYLTRANSFERASE AG85A"/>
    <property type="match status" value="1"/>
</dbReference>
<reference evidence="2 3" key="1">
    <citation type="submission" date="2023-07" db="EMBL/GenBank/DDBJ databases">
        <authorList>
            <person name="Girao M."/>
            <person name="Carvalho M.F."/>
        </authorList>
    </citation>
    <scope>NUCLEOTIDE SEQUENCE [LARGE SCALE GENOMIC DNA]</scope>
    <source>
        <strain evidence="2 3">YIM65754</strain>
    </source>
</reference>
<accession>A0ABU7LH68</accession>
<dbReference type="PANTHER" id="PTHR48098">
    <property type="entry name" value="ENTEROCHELIN ESTERASE-RELATED"/>
    <property type="match status" value="1"/>
</dbReference>
<proteinExistence type="predicted"/>
<gene>
    <name evidence="2" type="ORF">Q7514_25580</name>
</gene>
<dbReference type="Pfam" id="PF00756">
    <property type="entry name" value="Esterase"/>
    <property type="match status" value="1"/>
</dbReference>
<keyword evidence="3" id="KW-1185">Reference proteome</keyword>
<evidence type="ECO:0000313" key="2">
    <source>
        <dbReference type="EMBL" id="MEE2060898.1"/>
    </source>
</evidence>
<sequence length="337" mass="36294">MWFRRACGVVTVGLAAAVCVPAGVSAEPGPGSSSVGERASELSHLEVENDRTVIAHVYSASMDTVVPLRVRMPADSSEPRPTLYLLNGSGGGQGIATWDEQTDVDEFFADKNVNVVTPLGGRYSYYTDWERDDPELGRNKWTTFLTEELPPIIDEQFETTGANAIAGLSMSGTSVLGLATAAPELYRAVGAYSGCAETSTPVGQAYVQAVVRVKGGDPENMWGPVGGPGWIENDPYLNAEKLRGVELYVSAATGLPGKHDQLSSRSINYDPLGLVGQLVVGGSIEAAVHHCTTRLADRLEELEIPAHFEWRNGTHSWDYWEDDLHKSWPMMAAAIGL</sequence>
<dbReference type="Gene3D" id="3.40.50.1820">
    <property type="entry name" value="alpha/beta hydrolase"/>
    <property type="match status" value="1"/>
</dbReference>
<comment type="caution">
    <text evidence="2">The sequence shown here is derived from an EMBL/GenBank/DDBJ whole genome shotgun (WGS) entry which is preliminary data.</text>
</comment>
<dbReference type="SUPFAM" id="SSF53474">
    <property type="entry name" value="alpha/beta-Hydrolases"/>
    <property type="match status" value="1"/>
</dbReference>
<name>A0ABU7LH68_9NOCA</name>
<dbReference type="InterPro" id="IPR050583">
    <property type="entry name" value="Mycobacterial_A85_antigen"/>
</dbReference>
<protein>
    <submittedName>
        <fullName evidence="2">Alpha/beta hydrolase family protein</fullName>
    </submittedName>
</protein>
<dbReference type="InterPro" id="IPR000801">
    <property type="entry name" value="Esterase-like"/>
</dbReference>
<dbReference type="EMBL" id="JAUTXY010000015">
    <property type="protein sequence ID" value="MEE2060898.1"/>
    <property type="molecule type" value="Genomic_DNA"/>
</dbReference>
<dbReference type="InterPro" id="IPR029058">
    <property type="entry name" value="AB_hydrolase_fold"/>
</dbReference>
<evidence type="ECO:0000256" key="1">
    <source>
        <dbReference type="SAM" id="SignalP"/>
    </source>
</evidence>